<dbReference type="InterPro" id="IPR000847">
    <property type="entry name" value="LysR_HTH_N"/>
</dbReference>
<dbReference type="GO" id="GO:0043565">
    <property type="term" value="F:sequence-specific DNA binding"/>
    <property type="evidence" value="ECO:0007669"/>
    <property type="project" value="TreeGrafter"/>
</dbReference>
<dbReference type="SUPFAM" id="SSF46785">
    <property type="entry name" value="Winged helix' DNA-binding domain"/>
    <property type="match status" value="1"/>
</dbReference>
<keyword evidence="7" id="KW-1185">Reference proteome</keyword>
<dbReference type="AlphaFoldDB" id="A0A6B0TJE9"/>
<name>A0A6B0TJE9_9RHOB</name>
<dbReference type="PRINTS" id="PR00039">
    <property type="entry name" value="HTHLYSR"/>
</dbReference>
<evidence type="ECO:0000313" key="7">
    <source>
        <dbReference type="Proteomes" id="UP000436016"/>
    </source>
</evidence>
<dbReference type="PANTHER" id="PTHR30537">
    <property type="entry name" value="HTH-TYPE TRANSCRIPTIONAL REGULATOR"/>
    <property type="match status" value="1"/>
</dbReference>
<dbReference type="InterPro" id="IPR036388">
    <property type="entry name" value="WH-like_DNA-bd_sf"/>
</dbReference>
<accession>A0A6B0TJE9</accession>
<dbReference type="EMBL" id="WUWG01000001">
    <property type="protein sequence ID" value="MXU64580.1"/>
    <property type="molecule type" value="Genomic_DNA"/>
</dbReference>
<dbReference type="Pfam" id="PF03466">
    <property type="entry name" value="LysR_substrate"/>
    <property type="match status" value="1"/>
</dbReference>
<protein>
    <submittedName>
        <fullName evidence="6">LysR family transcriptional regulator</fullName>
    </submittedName>
</protein>
<dbReference type="CDD" id="cd08422">
    <property type="entry name" value="PBP2_CrgA_like"/>
    <property type="match status" value="1"/>
</dbReference>
<dbReference type="Pfam" id="PF00126">
    <property type="entry name" value="HTH_1"/>
    <property type="match status" value="1"/>
</dbReference>
<keyword evidence="3" id="KW-0238">DNA-binding</keyword>
<dbReference type="FunFam" id="1.10.10.10:FF:000001">
    <property type="entry name" value="LysR family transcriptional regulator"/>
    <property type="match status" value="1"/>
</dbReference>
<organism evidence="6 7">
    <name type="scientific">Oceanomicrobium pacificus</name>
    <dbReference type="NCBI Taxonomy" id="2692916"/>
    <lineage>
        <taxon>Bacteria</taxon>
        <taxon>Pseudomonadati</taxon>
        <taxon>Pseudomonadota</taxon>
        <taxon>Alphaproteobacteria</taxon>
        <taxon>Rhodobacterales</taxon>
        <taxon>Paracoccaceae</taxon>
        <taxon>Oceanomicrobium</taxon>
    </lineage>
</organism>
<evidence type="ECO:0000256" key="1">
    <source>
        <dbReference type="ARBA" id="ARBA00009437"/>
    </source>
</evidence>
<evidence type="ECO:0000259" key="5">
    <source>
        <dbReference type="PROSITE" id="PS50931"/>
    </source>
</evidence>
<sequence length="305" mass="33117">MDRLSEMEAFVSVVDQGGFTEAARRLGMSKSAVSKHVASLEDRLGARLLNRTTRRVSPTEIGLIYYDRAMSVLNHAQEADDVVTALQEAPRGTLRLSAPVSFGTSHIAPLVGQFLLDHPEMKINMELSDKFVDLVDEGFDLAIRIGSLPDSSLRARKLGEAGGLLVAAPSYIEKHGAPERIEDLASHTLLHYSNMSTGNFWRLTSPTGEERQVRVGGPLTANNGTALRIAAEAGLGIAMQPSFILGDALQTGKLVQVLPDLANPLISIYAVYPAGQFVQPKLRVFIDHLAAAFKGRTPCDWFMPI</sequence>
<dbReference type="FunFam" id="3.40.190.290:FF:000001">
    <property type="entry name" value="Transcriptional regulator, LysR family"/>
    <property type="match status" value="1"/>
</dbReference>
<dbReference type="Gene3D" id="1.10.10.10">
    <property type="entry name" value="Winged helix-like DNA-binding domain superfamily/Winged helix DNA-binding domain"/>
    <property type="match status" value="1"/>
</dbReference>
<dbReference type="GO" id="GO:0006351">
    <property type="term" value="P:DNA-templated transcription"/>
    <property type="evidence" value="ECO:0007669"/>
    <property type="project" value="TreeGrafter"/>
</dbReference>
<feature type="domain" description="HTH lysR-type" evidence="5">
    <location>
        <begin position="1"/>
        <end position="59"/>
    </location>
</feature>
<evidence type="ECO:0000256" key="4">
    <source>
        <dbReference type="ARBA" id="ARBA00023163"/>
    </source>
</evidence>
<keyword evidence="4" id="KW-0804">Transcription</keyword>
<keyword evidence="2" id="KW-0805">Transcription regulation</keyword>
<dbReference type="Gene3D" id="3.40.190.290">
    <property type="match status" value="1"/>
</dbReference>
<dbReference type="InterPro" id="IPR058163">
    <property type="entry name" value="LysR-type_TF_proteobact-type"/>
</dbReference>
<dbReference type="InterPro" id="IPR036390">
    <property type="entry name" value="WH_DNA-bd_sf"/>
</dbReference>
<dbReference type="Proteomes" id="UP000436016">
    <property type="component" value="Unassembled WGS sequence"/>
</dbReference>
<dbReference type="PROSITE" id="PS50931">
    <property type="entry name" value="HTH_LYSR"/>
    <property type="match status" value="1"/>
</dbReference>
<comment type="caution">
    <text evidence="6">The sequence shown here is derived from an EMBL/GenBank/DDBJ whole genome shotgun (WGS) entry which is preliminary data.</text>
</comment>
<dbReference type="InterPro" id="IPR005119">
    <property type="entry name" value="LysR_subst-bd"/>
</dbReference>
<evidence type="ECO:0000313" key="6">
    <source>
        <dbReference type="EMBL" id="MXU64580.1"/>
    </source>
</evidence>
<dbReference type="GO" id="GO:0003700">
    <property type="term" value="F:DNA-binding transcription factor activity"/>
    <property type="evidence" value="ECO:0007669"/>
    <property type="project" value="InterPro"/>
</dbReference>
<evidence type="ECO:0000256" key="2">
    <source>
        <dbReference type="ARBA" id="ARBA00023015"/>
    </source>
</evidence>
<dbReference type="SUPFAM" id="SSF53850">
    <property type="entry name" value="Periplasmic binding protein-like II"/>
    <property type="match status" value="1"/>
</dbReference>
<reference evidence="6 7" key="1">
    <citation type="submission" date="2019-12" db="EMBL/GenBank/DDBJ databases">
        <title>Strain KN286 was isolated from seawater, which was collected from Caroline Seamount in the tropical western Pacific.</title>
        <authorList>
            <person name="Wang Q."/>
        </authorList>
    </citation>
    <scope>NUCLEOTIDE SEQUENCE [LARGE SCALE GENOMIC DNA]</scope>
    <source>
        <strain evidence="6 7">KN286</strain>
    </source>
</reference>
<proteinExistence type="inferred from homology"/>
<dbReference type="PANTHER" id="PTHR30537:SF5">
    <property type="entry name" value="HTH-TYPE TRANSCRIPTIONAL ACTIVATOR TTDR-RELATED"/>
    <property type="match status" value="1"/>
</dbReference>
<dbReference type="RefSeq" id="WP_160852102.1">
    <property type="nucleotide sequence ID" value="NZ_WUWG01000001.1"/>
</dbReference>
<evidence type="ECO:0000256" key="3">
    <source>
        <dbReference type="ARBA" id="ARBA00023125"/>
    </source>
</evidence>
<comment type="similarity">
    <text evidence="1">Belongs to the LysR transcriptional regulatory family.</text>
</comment>
<gene>
    <name evidence="6" type="ORF">GSH16_03905</name>
</gene>